<reference evidence="2 3" key="1">
    <citation type="journal article" date="2020" name="G3 (Bethesda)">
        <title>Genetic Underpinnings of Host Manipulation by Ophiocordyceps as Revealed by Comparative Transcriptomics.</title>
        <authorList>
            <person name="Will I."/>
            <person name="Das B."/>
            <person name="Trinh T."/>
            <person name="Brachmann A."/>
            <person name="Ohm R.A."/>
            <person name="de Bekker C."/>
        </authorList>
    </citation>
    <scope>NUCLEOTIDE SEQUENCE [LARGE SCALE GENOMIC DNA]</scope>
    <source>
        <strain evidence="2 3">EC05</strain>
    </source>
</reference>
<dbReference type="GO" id="GO:0035197">
    <property type="term" value="F:siRNA binding"/>
    <property type="evidence" value="ECO:0007669"/>
    <property type="project" value="TreeGrafter"/>
</dbReference>
<dbReference type="EMBL" id="JAACLJ010000004">
    <property type="protein sequence ID" value="KAF4587140.1"/>
    <property type="molecule type" value="Genomic_DNA"/>
</dbReference>
<sequence length="394" mass="44190">MFRRHWSGLPKEVFFPTDLKELGYFVNDEDEIRNIEAPDFYFKFFLDHNSRINHRQRFVFDHALEDIVHHRLEKLGLKKVRLPLGAKEDDRHVPIMVSSDIASKSHVILIIGEPCQELGVLAKRVAGGRGGIDKGSMVSVVRALQKQTSSADDAAAPGILLANPGQLHWWPEGRRALTNVAKDAVPLPSLVHRGCRFVSGLHDVPFNRDPDAHVRYVCRHVVERLVRPDARLTLVAVGQSCELLTQYLDDVDNWAAWEGRLNSMLLLGHLWSDDGLVNPALKDFLAKRTRAYLVSDLPLDMPLAPSTGNADEGIPKLGCPCYSSSEPFYTELILIQAIQPICSYIQAAATTRGFENPPIVVTKRPPPDEVAEVDWEKVPQEEKPVVYVHEVADD</sequence>
<organism evidence="2 3">
    <name type="scientific">Ophiocordyceps camponoti-floridani</name>
    <dbReference type="NCBI Taxonomy" id="2030778"/>
    <lineage>
        <taxon>Eukaryota</taxon>
        <taxon>Fungi</taxon>
        <taxon>Dikarya</taxon>
        <taxon>Ascomycota</taxon>
        <taxon>Pezizomycotina</taxon>
        <taxon>Sordariomycetes</taxon>
        <taxon>Hypocreomycetidae</taxon>
        <taxon>Hypocreales</taxon>
        <taxon>Ophiocordycipitaceae</taxon>
        <taxon>Ophiocordyceps</taxon>
    </lineage>
</organism>
<dbReference type="InterPro" id="IPR048263">
    <property type="entry name" value="Arb2"/>
</dbReference>
<dbReference type="PANTHER" id="PTHR21357">
    <property type="entry name" value="FAM172 FAMILY PROTEIN HOMOLOG CG10038"/>
    <property type="match status" value="1"/>
</dbReference>
<dbReference type="GO" id="GO:0005634">
    <property type="term" value="C:nucleus"/>
    <property type="evidence" value="ECO:0007669"/>
    <property type="project" value="TreeGrafter"/>
</dbReference>
<accession>A0A8H4Q5R1</accession>
<dbReference type="Proteomes" id="UP000562929">
    <property type="component" value="Unassembled WGS sequence"/>
</dbReference>
<protein>
    <submittedName>
        <fullName evidence="2">Arb2 domain-containing protein</fullName>
    </submittedName>
</protein>
<dbReference type="Pfam" id="PF22749">
    <property type="entry name" value="Arb2"/>
    <property type="match status" value="1"/>
</dbReference>
<proteinExistence type="predicted"/>
<comment type="caution">
    <text evidence="2">The sequence shown here is derived from an EMBL/GenBank/DDBJ whole genome shotgun (WGS) entry which is preliminary data.</text>
</comment>
<evidence type="ECO:0000313" key="3">
    <source>
        <dbReference type="Proteomes" id="UP000562929"/>
    </source>
</evidence>
<feature type="domain" description="Arb2" evidence="1">
    <location>
        <begin position="15"/>
        <end position="299"/>
    </location>
</feature>
<evidence type="ECO:0000259" key="1">
    <source>
        <dbReference type="Pfam" id="PF22749"/>
    </source>
</evidence>
<dbReference type="GO" id="GO:0031048">
    <property type="term" value="P:regulatory ncRNA-mediated heterochromatin formation"/>
    <property type="evidence" value="ECO:0007669"/>
    <property type="project" value="TreeGrafter"/>
</dbReference>
<dbReference type="AlphaFoldDB" id="A0A8H4Q5R1"/>
<gene>
    <name evidence="2" type="ORF">GQ602_003833</name>
</gene>
<evidence type="ECO:0000313" key="2">
    <source>
        <dbReference type="EMBL" id="KAF4587140.1"/>
    </source>
</evidence>
<dbReference type="PANTHER" id="PTHR21357:SF4">
    <property type="entry name" value="FAM172 FAMILY PROTEIN HOMOLOG CG10038"/>
    <property type="match status" value="1"/>
</dbReference>
<keyword evidence="3" id="KW-1185">Reference proteome</keyword>
<dbReference type="InterPro" id="IPR053858">
    <property type="entry name" value="Arb2_dom"/>
</dbReference>
<name>A0A8H4Q5R1_9HYPO</name>
<dbReference type="OrthoDB" id="421951at2759"/>